<evidence type="ECO:0000313" key="1">
    <source>
        <dbReference type="EMBL" id="RAK91784.1"/>
    </source>
</evidence>
<protein>
    <submittedName>
        <fullName evidence="1">Uncharacterized protein</fullName>
    </submittedName>
</protein>
<gene>
    <name evidence="1" type="ORF">BO79DRAFT_278352</name>
</gene>
<evidence type="ECO:0000313" key="2">
    <source>
        <dbReference type="Proteomes" id="UP000249748"/>
    </source>
</evidence>
<organism evidence="1 2">
    <name type="scientific">Aspergillus costaricaensis CBS 115574</name>
    <dbReference type="NCBI Taxonomy" id="1448317"/>
    <lineage>
        <taxon>Eukaryota</taxon>
        <taxon>Fungi</taxon>
        <taxon>Dikarya</taxon>
        <taxon>Ascomycota</taxon>
        <taxon>Pezizomycotina</taxon>
        <taxon>Eurotiomycetes</taxon>
        <taxon>Eurotiomycetidae</taxon>
        <taxon>Eurotiales</taxon>
        <taxon>Aspergillaceae</taxon>
        <taxon>Aspergillus</taxon>
        <taxon>Aspergillus subgen. Circumdati</taxon>
    </lineage>
</organism>
<proteinExistence type="predicted"/>
<reference evidence="1" key="1">
    <citation type="submission" date="2018-02" db="EMBL/GenBank/DDBJ databases">
        <title>The genomes of Aspergillus section Nigri reveals drivers in fungal speciation.</title>
        <authorList>
            <consortium name="DOE Joint Genome Institute"/>
            <person name="Vesth T.C."/>
            <person name="Nybo J."/>
            <person name="Theobald S."/>
            <person name="Brandl J."/>
            <person name="Frisvad J.C."/>
            <person name="Nielsen K.F."/>
            <person name="Lyhne E.K."/>
            <person name="Kogle M.E."/>
            <person name="Kuo A."/>
            <person name="Riley R."/>
            <person name="Clum A."/>
            <person name="Nolan M."/>
            <person name="Lipzen A."/>
            <person name="Salamov A."/>
            <person name="Henrissat B."/>
            <person name="Wiebenga A."/>
            <person name="De vries R.P."/>
            <person name="Grigoriev I.V."/>
            <person name="Mortensen U.H."/>
            <person name="Andersen M.R."/>
            <person name="Baker S.E."/>
        </authorList>
    </citation>
    <scope>NUCLEOTIDE SEQUENCE</scope>
    <source>
        <strain evidence="1">CBS 115574</strain>
    </source>
</reference>
<dbReference type="Proteomes" id="UP000249748">
    <property type="component" value="Unassembled WGS sequence"/>
</dbReference>
<name>A0ACD1IMK5_9EURO</name>
<dbReference type="EMBL" id="KZ824540">
    <property type="protein sequence ID" value="RAK91784.1"/>
    <property type="molecule type" value="Genomic_DNA"/>
</dbReference>
<sequence length="314" mass="36016">MREAVGGHAAAHRDSTSPPQQIELRLEDVWIGVTDPKERRRLQNRLNQRARSRLANESLPRRRQHLTKALPERSEPNYPHAWSTTGSTPYQLDFQCLDELRIFGPLAAKSRSILQQLEAMVHVEFATGSPHADMRLGITRLNILRALYTNVEILGYNAKDMAADEALSMFALIGPRCLATIGREALLPPTLQPTEIQRTVPHHPWLDLIPIPRMRDNLILMENLMDDGQLCRDMCGYRSQVPGTGHRRQTGIGETGVIVWKDPWDPAGWEITETFWELWGWTVKDCWDLFRSTNAWRMRRGERPLFVIPYAGND</sequence>
<keyword evidence="2" id="KW-1185">Reference proteome</keyword>
<accession>A0ACD1IMK5</accession>